<evidence type="ECO:0000256" key="13">
    <source>
        <dbReference type="SAM" id="Phobius"/>
    </source>
</evidence>
<proteinExistence type="inferred from homology"/>
<dbReference type="PROSITE" id="PS52016">
    <property type="entry name" value="TONB_DEPENDENT_REC_3"/>
    <property type="match status" value="1"/>
</dbReference>
<evidence type="ECO:0000256" key="4">
    <source>
        <dbReference type="ARBA" id="ARBA00022496"/>
    </source>
</evidence>
<dbReference type="Pfam" id="PF00593">
    <property type="entry name" value="TonB_dep_Rec_b-barrel"/>
    <property type="match status" value="1"/>
</dbReference>
<comment type="similarity">
    <text evidence="11 12">Belongs to the TonB-dependent receptor family.</text>
</comment>
<keyword evidence="7" id="KW-0406">Ion transport</keyword>
<dbReference type="Proteomes" id="UP000076088">
    <property type="component" value="Plasmid unnamed1"/>
</dbReference>
<keyword evidence="3 11" id="KW-1134">Transmembrane beta strand</keyword>
<keyword evidence="10 11" id="KW-0998">Cell outer membrane</keyword>
<evidence type="ECO:0000256" key="10">
    <source>
        <dbReference type="ARBA" id="ARBA00023237"/>
    </source>
</evidence>
<dbReference type="GO" id="GO:0006826">
    <property type="term" value="P:iron ion transport"/>
    <property type="evidence" value="ECO:0007669"/>
    <property type="project" value="UniProtKB-KW"/>
</dbReference>
<keyword evidence="17" id="KW-1185">Reference proteome</keyword>
<comment type="subcellular location">
    <subcellularLocation>
        <location evidence="1 11">Cell outer membrane</location>
        <topology evidence="1 11">Multi-pass membrane protein</topology>
    </subcellularLocation>
</comment>
<sequence>MKLAALQGRGKMNLKRPSAAYAVFFATTGYAVFSVPALAQQASVAADDTQAGPEEIVVTAQRRSERLQDVPIAITVVGSEQLERAGVTDVQDLGTVAPSLNITRFGGAASLRIRGVGSSIISEGQENSVSIYVNGVLQQSAEAALFSLSNIERVEVLKGPQGTLFGRNSTGGVVSVTTKAPSQIPAADISLSYGNFGTIEAGAYGTIGVTPNLATDIAFHSLDQDKGWGTNIFNGKDIFQRNSFIVRNQWAWTPGSSTEITLAGSYFDNFEENRAVRPAQGTSTLGGNGFPGFYNINSNSPAFVKRKGYDFSLNAKHDIGWATLINIFGYSYVDAQTPADPDASPFDFASLDRQSTLNKGYSEELQIQSNPDSSIFGFPITWIAGFYYLHTYAGYVPNPAIILTGTNYGAFAPVAITGVLRTNSYSGFGQTTITVLPNTHLTGGVRYTSDKRILDNQTIYKFPLLPLAENHQEGTFNKFTYKFTLDHRFSDDLMIYGTHSTGFKAGTFNLVDFGAPSVKPELLKAYEIGTKMSLPDGRIRLDISAYHYDYNNIQAQVYSAGATGIVQLINAAKAKINGIDIDFTAVPIENLNIRAGLAYTDAKYKSFPTATFYAPLPGGGTIQRVGDAAGNNIINTPKFGFNVGADYEFIMATGKFVLSTQYSHQSKFYWDFENSFEAAPRDILNASVELELDSGLSFRIWGRNLLKDRYADQGQISAFGYLEAPGAPRTYGVELGAHF</sequence>
<keyword evidence="16" id="KW-0614">Plasmid</keyword>
<evidence type="ECO:0000256" key="8">
    <source>
        <dbReference type="ARBA" id="ARBA00023077"/>
    </source>
</evidence>
<evidence type="ECO:0000256" key="2">
    <source>
        <dbReference type="ARBA" id="ARBA00022448"/>
    </source>
</evidence>
<dbReference type="InterPro" id="IPR012910">
    <property type="entry name" value="Plug_dom"/>
</dbReference>
<evidence type="ECO:0000259" key="15">
    <source>
        <dbReference type="Pfam" id="PF07715"/>
    </source>
</evidence>
<evidence type="ECO:0000256" key="12">
    <source>
        <dbReference type="RuleBase" id="RU003357"/>
    </source>
</evidence>
<dbReference type="AlphaFoldDB" id="A0AAC9AZJ9"/>
<dbReference type="Pfam" id="PF07715">
    <property type="entry name" value="Plug"/>
    <property type="match status" value="1"/>
</dbReference>
<keyword evidence="9 11" id="KW-0472">Membrane</keyword>
<dbReference type="InterPro" id="IPR036942">
    <property type="entry name" value="Beta-barrel_TonB_sf"/>
</dbReference>
<geneLocation type="plasmid" evidence="16 17">
    <name>unnamed1</name>
</geneLocation>
<keyword evidence="2 11" id="KW-0813">Transport</keyword>
<dbReference type="EMBL" id="CP013345">
    <property type="protein sequence ID" value="AMU92619.1"/>
    <property type="molecule type" value="Genomic_DNA"/>
</dbReference>
<organism evidence="16 17">
    <name type="scientific">Sphingopyxis macrogoltabida</name>
    <name type="common">Sphingomonas macrogoltabidus</name>
    <dbReference type="NCBI Taxonomy" id="33050"/>
    <lineage>
        <taxon>Bacteria</taxon>
        <taxon>Pseudomonadati</taxon>
        <taxon>Pseudomonadota</taxon>
        <taxon>Alphaproteobacteria</taxon>
        <taxon>Sphingomonadales</taxon>
        <taxon>Sphingomonadaceae</taxon>
        <taxon>Sphingopyxis</taxon>
    </lineage>
</organism>
<dbReference type="SUPFAM" id="SSF56935">
    <property type="entry name" value="Porins"/>
    <property type="match status" value="1"/>
</dbReference>
<evidence type="ECO:0000256" key="9">
    <source>
        <dbReference type="ARBA" id="ARBA00023136"/>
    </source>
</evidence>
<dbReference type="PANTHER" id="PTHR32552">
    <property type="entry name" value="FERRICHROME IRON RECEPTOR-RELATED"/>
    <property type="match status" value="1"/>
</dbReference>
<feature type="domain" description="TonB-dependent receptor-like beta-barrel" evidence="14">
    <location>
        <begin position="266"/>
        <end position="705"/>
    </location>
</feature>
<evidence type="ECO:0000313" key="17">
    <source>
        <dbReference type="Proteomes" id="UP000076088"/>
    </source>
</evidence>
<keyword evidence="8 12" id="KW-0798">TonB box</keyword>
<dbReference type="InterPro" id="IPR039426">
    <property type="entry name" value="TonB-dep_rcpt-like"/>
</dbReference>
<evidence type="ECO:0000256" key="6">
    <source>
        <dbReference type="ARBA" id="ARBA00023004"/>
    </source>
</evidence>
<keyword evidence="6" id="KW-0408">Iron</keyword>
<evidence type="ECO:0000256" key="7">
    <source>
        <dbReference type="ARBA" id="ARBA00023065"/>
    </source>
</evidence>
<evidence type="ECO:0008006" key="18">
    <source>
        <dbReference type="Google" id="ProtNLM"/>
    </source>
</evidence>
<reference evidence="17" key="1">
    <citation type="submission" date="2015-11" db="EMBL/GenBank/DDBJ databases">
        <title>Complete genome sequence of a polyethylene-glycol degrader Sphingopyxis macrogoltabida 203N (NBRC 111659).</title>
        <authorList>
            <person name="Yoshiyuki O."/>
            <person name="Shouta N."/>
            <person name="Nagata Y."/>
            <person name="Numata M."/>
            <person name="Tsuchikane K."/>
            <person name="Hosoyama A."/>
            <person name="Yamazoe A."/>
            <person name="Tsuda M."/>
            <person name="Fujita N."/>
            <person name="Kawai F."/>
        </authorList>
    </citation>
    <scope>NUCLEOTIDE SEQUENCE [LARGE SCALE GENOMIC DNA]</scope>
    <source>
        <strain evidence="17">203N</strain>
        <plasmid evidence="17">unnamed1</plasmid>
    </source>
</reference>
<evidence type="ECO:0000256" key="1">
    <source>
        <dbReference type="ARBA" id="ARBA00004571"/>
    </source>
</evidence>
<gene>
    <name evidence="16" type="ORF">ATM17_30645</name>
</gene>
<feature type="transmembrane region" description="Helical" evidence="13">
    <location>
        <begin position="20"/>
        <end position="39"/>
    </location>
</feature>
<accession>A0AAC9AZJ9</accession>
<name>A0AAC9AZJ9_SPHMC</name>
<evidence type="ECO:0000256" key="5">
    <source>
        <dbReference type="ARBA" id="ARBA00022692"/>
    </source>
</evidence>
<evidence type="ECO:0000313" key="16">
    <source>
        <dbReference type="EMBL" id="AMU92619.1"/>
    </source>
</evidence>
<dbReference type="RefSeq" id="WP_054734681.1">
    <property type="nucleotide sequence ID" value="NZ_CP009430.1"/>
</dbReference>
<dbReference type="Gene3D" id="2.40.170.20">
    <property type="entry name" value="TonB-dependent receptor, beta-barrel domain"/>
    <property type="match status" value="1"/>
</dbReference>
<evidence type="ECO:0000259" key="14">
    <source>
        <dbReference type="Pfam" id="PF00593"/>
    </source>
</evidence>
<feature type="domain" description="TonB-dependent receptor plug" evidence="15">
    <location>
        <begin position="67"/>
        <end position="173"/>
    </location>
</feature>
<reference evidence="16 17" key="2">
    <citation type="journal article" date="2016" name="Genome Announc.">
        <title>Complete Genome Sequence of Sphingopyxis macrogoltabida Strain 203N (NBRC 111659), a Polyethylene Glycol Degrader.</title>
        <authorList>
            <person name="Ohtsubo Y."/>
            <person name="Nonoyama S."/>
            <person name="Nagata Y."/>
            <person name="Numata M."/>
            <person name="Tsuchikane K."/>
            <person name="Hosoyama A."/>
            <person name="Yamazoe A."/>
            <person name="Tsuda M."/>
            <person name="Fujita N."/>
            <person name="Kawai F."/>
        </authorList>
    </citation>
    <scope>NUCLEOTIDE SEQUENCE [LARGE SCALE GENOMIC DNA]</scope>
    <source>
        <strain evidence="16 17">203N</strain>
    </source>
</reference>
<dbReference type="CDD" id="cd01347">
    <property type="entry name" value="ligand_gated_channel"/>
    <property type="match status" value="1"/>
</dbReference>
<keyword evidence="13" id="KW-1133">Transmembrane helix</keyword>
<dbReference type="InterPro" id="IPR000531">
    <property type="entry name" value="Beta-barrel_TonB"/>
</dbReference>
<dbReference type="PANTHER" id="PTHR32552:SF81">
    <property type="entry name" value="TONB-DEPENDENT OUTER MEMBRANE RECEPTOR"/>
    <property type="match status" value="1"/>
</dbReference>
<evidence type="ECO:0000256" key="3">
    <source>
        <dbReference type="ARBA" id="ARBA00022452"/>
    </source>
</evidence>
<keyword evidence="4" id="KW-0410">Iron transport</keyword>
<dbReference type="GO" id="GO:0009279">
    <property type="term" value="C:cell outer membrane"/>
    <property type="evidence" value="ECO:0007669"/>
    <property type="project" value="UniProtKB-SubCell"/>
</dbReference>
<evidence type="ECO:0000256" key="11">
    <source>
        <dbReference type="PROSITE-ProRule" id="PRU01360"/>
    </source>
</evidence>
<keyword evidence="5 11" id="KW-0812">Transmembrane</keyword>
<protein>
    <recommendedName>
        <fullName evidence="18">TonB-dependent receptor</fullName>
    </recommendedName>
</protein>